<dbReference type="GO" id="GO:0016798">
    <property type="term" value="F:hydrolase activity, acting on glycosyl bonds"/>
    <property type="evidence" value="ECO:0007669"/>
    <property type="project" value="UniProtKB-KW"/>
</dbReference>
<dbReference type="PROSITE" id="PS50853">
    <property type="entry name" value="FN3"/>
    <property type="match status" value="3"/>
</dbReference>
<feature type="domain" description="Fibronectin type-III" evidence="5">
    <location>
        <begin position="1458"/>
        <end position="1544"/>
    </location>
</feature>
<evidence type="ECO:0000313" key="7">
    <source>
        <dbReference type="Proteomes" id="UP001139493"/>
    </source>
</evidence>
<organism evidence="6 7">
    <name type="scientific">Promicromonospora thailandica</name>
    <dbReference type="NCBI Taxonomy" id="765201"/>
    <lineage>
        <taxon>Bacteria</taxon>
        <taxon>Bacillati</taxon>
        <taxon>Actinomycetota</taxon>
        <taxon>Actinomycetes</taxon>
        <taxon>Micrococcales</taxon>
        <taxon>Promicromonosporaceae</taxon>
        <taxon>Promicromonospora</taxon>
    </lineage>
</organism>
<feature type="region of interest" description="Disordered" evidence="3">
    <location>
        <begin position="1525"/>
        <end position="1557"/>
    </location>
</feature>
<dbReference type="EMBL" id="JAMTCS010000002">
    <property type="protein sequence ID" value="MCP2263723.1"/>
    <property type="molecule type" value="Genomic_DNA"/>
</dbReference>
<feature type="region of interest" description="Disordered" evidence="3">
    <location>
        <begin position="389"/>
        <end position="410"/>
    </location>
</feature>
<sequence>MADAVEERFRFTAGFVVSWALVVLFTGALIALALAQDGEATAEVDLDDSGVWVTQTESGRLGRFNDQARALDSTLLAGSSTFDVQQQEYRVLLTDDGASTASPVDPAQLTLAGPVRAPRGAQLASGGRTTAILDPEDGRLWVLPFDGVTAFDEAELEPTAEVGPGGRLVVATDGTVFVAVAREGTLYRVATGGQGAPGEMTESDLPVADDAELEVTAVGDEPVVLDRTASALVLPDGEVVEIAGGAEARLQQPSPEARSVMVGTTTGLVAQPLGGGEATTRAAEGIPAAPVQVGACTFGAWSGSGQVVRDCPGADRDVDEYLEGADGELAYRVNRSVVVLNDVADGTLWMAAEDFEKVDDWDLTMPQDATGEQTETESTTPELVDQVVADRDEPNRAPTPKDDDLGVRPGRTTVLNVLGNDTDPDGDVMTVAVARPPSAASGVTVHRVLDGLALQADVPEDASGSVAFTYTVDDGRGGTADATVRLRVAPPGESAPPEPDGEPVLRVAQGGSATVKVLPYWRDPDGDDLVLSSVATTDPADRTRFRPDGTVEFRDGGGTVGRKLVDLTVADSTGQVGEGRLLVDVVAAQEPPVAVGDHVAVTAGRPVTVHPLVNDTDPNGDRLRLVDVAEQAPATITPHFAAGSFRFVSDEPGSYDLAYRVSDGPDAALGLVRVDVLPPPESGGSPVTVTDTVLLPAGGSALVDVVANDTDPAGGVLVVQSVTVPDDAPVTAAVLDHHVLRVAEARRPDGPVTLEYTVANGTGTAVGQVRVVPVPAATSPRPPTAEPDDATVHAGDVVTVPVLRNDSHPDGLELTLAEELVELPEDGEAFVSQDTVRFKAGPEQSGTVHLVYEVADPGGQRDSAQVTVTVVDDDENVAPQPPEVTARVLAGATTRIVLPLDGSDPDGDHVRLDAVASAPRAGTVDVVDGALEYEAAATASGEDRFTYSVVDTRGATAVGTVRVGVARPPQVNQPPLAVDDELSVRPGRTVGVDALANDSDPNGDQVGLVPRSFEGAPELSPEVADDLVVVTAPEDEGTHTFYYGIEDTFAARATGAVTVDVARDAPLLRPVARDDAVAPEDVTSSTVTVDVTGNDSDPDGLAADLVVTVPGAGPDGATVSDDGEVVVPLTARPQVVTYEVTDPDGLTAKAFLRVPRDGTPPRLREGLAPVEVTAGVPAELDLADYVVVAQGRTPRITDEAEVAATEGDHEVTGPTRVAYTAHRDYSGPAALTFEVTDGAGVDDPDGRTAVLSLPLQVLPGANEAPEIAGTPRVEAAAGEETALDLSRFVTDPDGDPLTVTAGPGGDGLSLATTGTTVRVTVAPDVPKGTSASVGFTVSDGNHPPVSGQLGVTVVASTRPLARATTDEVPDGHQGETTTVDVLANDVNPFPEEPLRLVAAHLESGRAAVEAAGDRVRVTPPADFHGVAVVRYRVADATGDPTREVEGVARVTVLGAPETPRPPAVEEVRSRTVVLSWDPPPDNGAPITEYRVRSGAGRTTTCPTTTCTVTGLTNDQAYTFTVAARNEVGTSGESGPSEEARPDEKPDRPAPPTLSFGDERLTVTWKNRSYTDRSPIECVNLEISPAPPAGGIQKTCLDGTSTVWDGLANGTAYTVRVQARNAAPDPSDWSDASAPQTPAAPPARPAAPRATRVDTAVGGQVTVRWTAPATNGAPVIEYTLSIYRDGEPAGTRVVSGTSQKLQGLDPRSGYQFAVAARNKAGTSPTGPRSAVLEPYGTPAVPGPPRAALISGDTNGKARVTWSGITDFRGKDPYYQVRADGSATKDATGSPTTVGGLANGQDHTFEVRACNAHTCSAWTARSNAVNPYTVPGAPPIDWFQDLGDDGNFRIWAAPSNGGRRVDRIEFRLSGDATREGMRENLSDAWQNGDHFYQVNVPTGANKSYTVRARLCNAAGCGEWARKSGSTGDTDSGRTLTSYKGASAVGFTNDDGTTCTRSTCAYLGLRLRGAQPNLDFGAACSAAGERFAPTAGGNLAFETTRDGRKLRTDADGSFTGELPCAWGTPGVEVYVYSYNWGTATPVVW</sequence>
<reference evidence="6" key="1">
    <citation type="submission" date="2022-06" db="EMBL/GenBank/DDBJ databases">
        <title>Genomic Encyclopedia of Archaeal and Bacterial Type Strains, Phase II (KMG-II): from individual species to whole genera.</title>
        <authorList>
            <person name="Goeker M."/>
        </authorList>
    </citation>
    <scope>NUCLEOTIDE SEQUENCE</scope>
    <source>
        <strain evidence="6">DSM 26652</strain>
    </source>
</reference>
<evidence type="ECO:0000313" key="6">
    <source>
        <dbReference type="EMBL" id="MCP2263723.1"/>
    </source>
</evidence>
<dbReference type="SMART" id="SM00060">
    <property type="entry name" value="FN3"/>
    <property type="match status" value="5"/>
</dbReference>
<keyword evidence="4" id="KW-1133">Transmembrane helix</keyword>
<protein>
    <submittedName>
        <fullName evidence="6">Fibronectin type III domain-containing protein</fullName>
    </submittedName>
</protein>
<feature type="region of interest" description="Disordered" evidence="3">
    <location>
        <begin position="1621"/>
        <end position="1651"/>
    </location>
</feature>
<keyword evidence="4" id="KW-0472">Membrane</keyword>
<evidence type="ECO:0000256" key="4">
    <source>
        <dbReference type="SAM" id="Phobius"/>
    </source>
</evidence>
<dbReference type="PRINTS" id="PR00014">
    <property type="entry name" value="FNTYPEIII"/>
</dbReference>
<feature type="region of interest" description="Disordered" evidence="3">
    <location>
        <begin position="1717"/>
        <end position="1751"/>
    </location>
</feature>
<dbReference type="Gene3D" id="2.60.40.10">
    <property type="entry name" value="Immunoglobulins"/>
    <property type="match status" value="4"/>
</dbReference>
<dbReference type="InterPro" id="IPR013783">
    <property type="entry name" value="Ig-like_fold"/>
</dbReference>
<proteinExistence type="predicted"/>
<accession>A0A9X2G109</accession>
<comment type="caution">
    <text evidence="6">The sequence shown here is derived from an EMBL/GenBank/DDBJ whole genome shotgun (WGS) entry which is preliminary data.</text>
</comment>
<dbReference type="PANTHER" id="PTHR24099">
    <property type="entry name" value="E3 UBIQUITIN-PROTEIN LIGASE TRIM36-RELATED"/>
    <property type="match status" value="1"/>
</dbReference>
<dbReference type="GO" id="GO:0000272">
    <property type="term" value="P:polysaccharide catabolic process"/>
    <property type="evidence" value="ECO:0007669"/>
    <property type="project" value="UniProtKB-KW"/>
</dbReference>
<keyword evidence="1" id="KW-0378">Hydrolase</keyword>
<evidence type="ECO:0000256" key="1">
    <source>
        <dbReference type="ARBA" id="ARBA00023295"/>
    </source>
</evidence>
<evidence type="ECO:0000256" key="2">
    <source>
        <dbReference type="ARBA" id="ARBA00023326"/>
    </source>
</evidence>
<feature type="domain" description="Fibronectin type-III" evidence="5">
    <location>
        <begin position="1547"/>
        <end position="1639"/>
    </location>
</feature>
<keyword evidence="4" id="KW-0812">Transmembrane</keyword>
<evidence type="ECO:0000256" key="3">
    <source>
        <dbReference type="SAM" id="MobiDB-lite"/>
    </source>
</evidence>
<dbReference type="PANTHER" id="PTHR24099:SF11">
    <property type="entry name" value="FIBRONECTIN TYPE III DOMAIN-CONTAINING 3BA-RELATED"/>
    <property type="match status" value="1"/>
</dbReference>
<dbReference type="InterPro" id="IPR003961">
    <property type="entry name" value="FN3_dom"/>
</dbReference>
<keyword evidence="1" id="KW-0326">Glycosidase</keyword>
<dbReference type="NCBIfam" id="NF012211">
    <property type="entry name" value="tand_rpt_95"/>
    <property type="match status" value="2"/>
</dbReference>
<dbReference type="SUPFAM" id="SSF49265">
    <property type="entry name" value="Fibronectin type III"/>
    <property type="match status" value="3"/>
</dbReference>
<feature type="compositionally biased region" description="Basic and acidic residues" evidence="3">
    <location>
        <begin position="389"/>
        <end position="406"/>
    </location>
</feature>
<dbReference type="Proteomes" id="UP001139493">
    <property type="component" value="Unassembled WGS sequence"/>
</dbReference>
<gene>
    <name evidence="6" type="ORF">APR03_001054</name>
</gene>
<dbReference type="InterPro" id="IPR050617">
    <property type="entry name" value="E3_ligase_FN3/SPRY"/>
</dbReference>
<keyword evidence="2" id="KW-0119">Carbohydrate metabolism</keyword>
<dbReference type="SUPFAM" id="SSF63829">
    <property type="entry name" value="Calcium-dependent phosphotriesterase"/>
    <property type="match status" value="1"/>
</dbReference>
<dbReference type="Pfam" id="PF00041">
    <property type="entry name" value="fn3"/>
    <property type="match status" value="2"/>
</dbReference>
<evidence type="ECO:0000259" key="5">
    <source>
        <dbReference type="PROSITE" id="PS50853"/>
    </source>
</evidence>
<dbReference type="InterPro" id="IPR036116">
    <property type="entry name" value="FN3_sf"/>
</dbReference>
<feature type="transmembrane region" description="Helical" evidence="4">
    <location>
        <begin position="12"/>
        <end position="35"/>
    </location>
</feature>
<feature type="domain" description="Fibronectin type-III" evidence="5">
    <location>
        <begin position="1643"/>
        <end position="1739"/>
    </location>
</feature>
<dbReference type="Pfam" id="PF17963">
    <property type="entry name" value="Big_9"/>
    <property type="match status" value="9"/>
</dbReference>
<feature type="compositionally biased region" description="Basic and acidic residues" evidence="3">
    <location>
        <begin position="1537"/>
        <end position="1547"/>
    </location>
</feature>
<keyword evidence="7" id="KW-1185">Reference proteome</keyword>
<keyword evidence="2" id="KW-0624">Polysaccharide degradation</keyword>
<dbReference type="CDD" id="cd00063">
    <property type="entry name" value="FN3"/>
    <property type="match status" value="3"/>
</dbReference>
<name>A0A9X2G109_9MICO</name>
<dbReference type="Gene3D" id="2.60.40.2810">
    <property type="match status" value="1"/>
</dbReference>